<name>A0AAU7T8L3_9ACTN</name>
<dbReference type="InterPro" id="IPR010499">
    <property type="entry name" value="AraC_E-bd"/>
</dbReference>
<dbReference type="RefSeq" id="WP_350275765.1">
    <property type="nucleotide sequence ID" value="NZ_CP158165.1"/>
</dbReference>
<organism evidence="2">
    <name type="scientific">Kribbella sp. HUAS MG21</name>
    <dbReference type="NCBI Taxonomy" id="3160966"/>
    <lineage>
        <taxon>Bacteria</taxon>
        <taxon>Bacillati</taxon>
        <taxon>Actinomycetota</taxon>
        <taxon>Actinomycetes</taxon>
        <taxon>Propionibacteriales</taxon>
        <taxon>Kribbellaceae</taxon>
        <taxon>Kribbella</taxon>
    </lineage>
</organism>
<dbReference type="AlphaFoldDB" id="A0AAU7T8L3"/>
<accession>A0AAU7T8L3</accession>
<reference evidence="2" key="1">
    <citation type="submission" date="2024-06" db="EMBL/GenBank/DDBJ databases">
        <title>Kribbella sp. strain HUAS MG21 genome sequences.</title>
        <authorList>
            <person name="Mo P."/>
        </authorList>
    </citation>
    <scope>NUCLEOTIDE SEQUENCE</scope>
    <source>
        <strain evidence="2">HUAS MG21</strain>
    </source>
</reference>
<protein>
    <submittedName>
        <fullName evidence="2">GyrI-like domain-containing protein</fullName>
    </submittedName>
</protein>
<gene>
    <name evidence="2" type="ORF">ABN611_30710</name>
</gene>
<sequence>MHTESRTVPAQRTAVIRATLGRDELSAWIPAALDQVASYLRRHETAPSGFPFARYHVRSEHRYDVEAGFPVGTRIDGDGTVQPSTLPGGNVVVAWHIGPYDGLGEAYESVDEWLRTAGAVRCGAAWEVYHDPPTRDPRFWRTEVVQPCRLAAELVREGA</sequence>
<proteinExistence type="predicted"/>
<dbReference type="InterPro" id="IPR029442">
    <property type="entry name" value="GyrI-like"/>
</dbReference>
<dbReference type="InterPro" id="IPR011256">
    <property type="entry name" value="Reg_factor_effector_dom_sf"/>
</dbReference>
<dbReference type="SMART" id="SM00871">
    <property type="entry name" value="AraC_E_bind"/>
    <property type="match status" value="1"/>
</dbReference>
<dbReference type="Pfam" id="PF06445">
    <property type="entry name" value="GyrI-like"/>
    <property type="match status" value="1"/>
</dbReference>
<evidence type="ECO:0000313" key="2">
    <source>
        <dbReference type="EMBL" id="XBV22926.1"/>
    </source>
</evidence>
<dbReference type="Gene3D" id="3.20.80.10">
    <property type="entry name" value="Regulatory factor, effector binding domain"/>
    <property type="match status" value="1"/>
</dbReference>
<dbReference type="EMBL" id="CP158165">
    <property type="protein sequence ID" value="XBV22926.1"/>
    <property type="molecule type" value="Genomic_DNA"/>
</dbReference>
<evidence type="ECO:0000259" key="1">
    <source>
        <dbReference type="SMART" id="SM00871"/>
    </source>
</evidence>
<dbReference type="SUPFAM" id="SSF55136">
    <property type="entry name" value="Probable bacterial effector-binding domain"/>
    <property type="match status" value="1"/>
</dbReference>
<feature type="domain" description="AraC effector-binding" evidence="1">
    <location>
        <begin position="1"/>
        <end position="149"/>
    </location>
</feature>